<dbReference type="Proteomes" id="UP000037727">
    <property type="component" value="Unassembled WGS sequence"/>
</dbReference>
<evidence type="ECO:0000256" key="1">
    <source>
        <dbReference type="ARBA" id="ARBA00010116"/>
    </source>
</evidence>
<dbReference type="PANTHER" id="PTHR39576:SF2">
    <property type="entry name" value="ATTACHING AND EFFACING PROTEIN HOMOLOG-RELATED"/>
    <property type="match status" value="1"/>
</dbReference>
<feature type="domain" description="Inverse autotransporter beta-domain" evidence="4">
    <location>
        <begin position="87"/>
        <end position="133"/>
    </location>
</feature>
<dbReference type="InterPro" id="IPR051715">
    <property type="entry name" value="Intimin-Invasin_domain"/>
</dbReference>
<comment type="similarity">
    <text evidence="1">Belongs to the intimin/invasin family.</text>
</comment>
<proteinExistence type="inferred from homology"/>
<dbReference type="RefSeq" id="WP_054480646.1">
    <property type="nucleotide sequence ID" value="NZ_CAWMRL010000067.1"/>
</dbReference>
<sequence length="420" mass="48341">MYLRINKKIGYISAITAALLLASYCNSSEKEEPVVNETQKENLNVIGSEQKQTNRWLQHQTDDDVTWGSDIPKSGMADMGVAALQPETEDDTKVNLSFNYQLGEPLSQQIDSTTAQIRRTLAGNRYHLVERNNIVLKHRESAQLNLHLPTGLSGFGGERKLINFSFNGKYRLKYIQWDDGALRARGGQIIVLSNNSYVVHFPNYSRQQSNHITISAVAYDEQGNVSNNSEMSILINVPATLSAPVIKPIENDESELLIGTGEGDEVPPLLGDREDEMLEEQSEQGQLGQERQERECQEQERLEQEARDAWLRQEQERLEQEARDAWLRQEQERLEQELLEQERKIQELRDKVLKRREHSDDDNTYQREPEIKKELEKQVDNGKWTQASPDLLLNHPFLNQGDNSSIFHTNNENDDEWESE</sequence>
<evidence type="ECO:0000313" key="6">
    <source>
        <dbReference type="Proteomes" id="UP000037727"/>
    </source>
</evidence>
<feature type="region of interest" description="Disordered" evidence="2">
    <location>
        <begin position="277"/>
        <end position="300"/>
    </location>
</feature>
<dbReference type="InterPro" id="IPR038177">
    <property type="entry name" value="IAT_beta_sf"/>
</dbReference>
<evidence type="ECO:0000259" key="4">
    <source>
        <dbReference type="Pfam" id="PF11924"/>
    </source>
</evidence>
<name>A0ABR5K836_9GAMM</name>
<feature type="signal peptide" evidence="3">
    <location>
        <begin position="1"/>
        <end position="27"/>
    </location>
</feature>
<evidence type="ECO:0000313" key="5">
    <source>
        <dbReference type="EMBL" id="KOY60713.1"/>
    </source>
</evidence>
<feature type="region of interest" description="Disordered" evidence="2">
    <location>
        <begin position="355"/>
        <end position="420"/>
    </location>
</feature>
<feature type="compositionally biased region" description="Polar residues" evidence="2">
    <location>
        <begin position="400"/>
        <end position="410"/>
    </location>
</feature>
<reference evidence="5 6" key="1">
    <citation type="submission" date="2015-09" db="EMBL/GenBank/DDBJ databases">
        <title>Draft genome sequence and assembly of Photorhabdus sp. VMG, a bacterial symbiont associated with Heterorhabditis zealandica.</title>
        <authorList>
            <person name="Naidoo S."/>
            <person name="Featherston J."/>
            <person name="Mothupi B."/>
            <person name="Gray V.M."/>
        </authorList>
    </citation>
    <scope>NUCLEOTIDE SEQUENCE [LARGE SCALE GENOMIC DNA]</scope>
    <source>
        <strain evidence="5 6">VMG</strain>
    </source>
</reference>
<evidence type="ECO:0000256" key="3">
    <source>
        <dbReference type="SAM" id="SignalP"/>
    </source>
</evidence>
<comment type="caution">
    <text evidence="5">The sequence shown here is derived from an EMBL/GenBank/DDBJ whole genome shotgun (WGS) entry which is preliminary data.</text>
</comment>
<dbReference type="EMBL" id="LJCS01000067">
    <property type="protein sequence ID" value="KOY60713.1"/>
    <property type="molecule type" value="Genomic_DNA"/>
</dbReference>
<keyword evidence="6" id="KW-1185">Reference proteome</keyword>
<dbReference type="Pfam" id="PF11924">
    <property type="entry name" value="IAT_beta"/>
    <property type="match status" value="1"/>
</dbReference>
<accession>A0ABR5K836</accession>
<feature type="compositionally biased region" description="Basic and acidic residues" evidence="2">
    <location>
        <begin position="290"/>
        <end position="300"/>
    </location>
</feature>
<keyword evidence="3" id="KW-0732">Signal</keyword>
<gene>
    <name evidence="5" type="ORF">AM629_17770</name>
</gene>
<evidence type="ECO:0000256" key="2">
    <source>
        <dbReference type="SAM" id="MobiDB-lite"/>
    </source>
</evidence>
<dbReference type="InterPro" id="IPR024519">
    <property type="entry name" value="IAT_beta"/>
</dbReference>
<dbReference type="PANTHER" id="PTHR39576">
    <property type="entry name" value="ATTACHING AND EFFACING PROTEIN HOMOLOG-RELATED-RELATED"/>
    <property type="match status" value="1"/>
</dbReference>
<feature type="chain" id="PRO_5045635173" description="Inverse autotransporter beta-domain domain-containing protein" evidence="3">
    <location>
        <begin position="28"/>
        <end position="420"/>
    </location>
</feature>
<feature type="compositionally biased region" description="Basic and acidic residues" evidence="2">
    <location>
        <begin position="355"/>
        <end position="380"/>
    </location>
</feature>
<organism evidence="5 6">
    <name type="scientific">Photorhabdus heterorhabditis</name>
    <dbReference type="NCBI Taxonomy" id="880156"/>
    <lineage>
        <taxon>Bacteria</taxon>
        <taxon>Pseudomonadati</taxon>
        <taxon>Pseudomonadota</taxon>
        <taxon>Gammaproteobacteria</taxon>
        <taxon>Enterobacterales</taxon>
        <taxon>Morganellaceae</taxon>
        <taxon>Photorhabdus</taxon>
    </lineage>
</organism>
<dbReference type="Gene3D" id="2.40.160.160">
    <property type="entry name" value="Inverse autotransporter, beta-domain"/>
    <property type="match status" value="1"/>
</dbReference>
<protein>
    <recommendedName>
        <fullName evidence="4">Inverse autotransporter beta-domain domain-containing protein</fullName>
    </recommendedName>
</protein>